<feature type="coiled-coil region" evidence="1">
    <location>
        <begin position="130"/>
        <end position="157"/>
    </location>
</feature>
<keyword evidence="1" id="KW-0175">Coiled coil</keyword>
<accession>A0A5E4M796</accession>
<dbReference type="Proteomes" id="UP000325440">
    <property type="component" value="Unassembled WGS sequence"/>
</dbReference>
<evidence type="ECO:0000256" key="1">
    <source>
        <dbReference type="SAM" id="Coils"/>
    </source>
</evidence>
<dbReference type="EMBL" id="CABPRJ010000100">
    <property type="protein sequence ID" value="VVC27381.1"/>
    <property type="molecule type" value="Genomic_DNA"/>
</dbReference>
<sequence>MVDFYKDNENKTCLNSDNTRFQGKVKLDDVIKEQELRGKEIQGGYHKIYKDIEESRGKMDESINEESDTPEQFCNQIFDFFEDAFDKENMKDEKEYQKIKAVIFIQERKRDRLLSMLEFIISLLKKLFSVGSSLNLQERLKKEIEDLEKELLDENLSPEKRISKLERLNLLKFVNLFGPLNFMSMTIKALTIFVVLDATSLVSEGFIKELLAGEKLVLLENRVIREKITDKFIMSIVNILSGVAPLAQSIGALFSISIIESVTAGVKTDAGIVDARMLYLLPPVIHGPDLPKLAAAEREVQANLVEGSKQDPPHAKPEPEVTQKSEKRSSRKKDKDVIGIKEIGTEPRASQSNVCEPFSAIQETQLEQYRFEQSQGRGFN</sequence>
<dbReference type="AlphaFoldDB" id="A0A5E4M796"/>
<evidence type="ECO:0000313" key="4">
    <source>
        <dbReference type="Proteomes" id="UP000325440"/>
    </source>
</evidence>
<gene>
    <name evidence="3" type="ORF">CINCED_3A014017</name>
</gene>
<name>A0A5E4M796_9HEMI</name>
<protein>
    <submittedName>
        <fullName evidence="3">Uncharacterized protein</fullName>
    </submittedName>
</protein>
<reference evidence="3 4" key="1">
    <citation type="submission" date="2019-08" db="EMBL/GenBank/DDBJ databases">
        <authorList>
            <person name="Alioto T."/>
            <person name="Alioto T."/>
            <person name="Gomez Garrido J."/>
        </authorList>
    </citation>
    <scope>NUCLEOTIDE SEQUENCE [LARGE SCALE GENOMIC DNA]</scope>
</reference>
<evidence type="ECO:0000313" key="3">
    <source>
        <dbReference type="EMBL" id="VVC27381.1"/>
    </source>
</evidence>
<keyword evidence="4" id="KW-1185">Reference proteome</keyword>
<proteinExistence type="predicted"/>
<organism evidence="3 4">
    <name type="scientific">Cinara cedri</name>
    <dbReference type="NCBI Taxonomy" id="506608"/>
    <lineage>
        <taxon>Eukaryota</taxon>
        <taxon>Metazoa</taxon>
        <taxon>Ecdysozoa</taxon>
        <taxon>Arthropoda</taxon>
        <taxon>Hexapoda</taxon>
        <taxon>Insecta</taxon>
        <taxon>Pterygota</taxon>
        <taxon>Neoptera</taxon>
        <taxon>Paraneoptera</taxon>
        <taxon>Hemiptera</taxon>
        <taxon>Sternorrhyncha</taxon>
        <taxon>Aphidomorpha</taxon>
        <taxon>Aphidoidea</taxon>
        <taxon>Aphididae</taxon>
        <taxon>Lachninae</taxon>
        <taxon>Cinara</taxon>
    </lineage>
</organism>
<feature type="compositionally biased region" description="Basic and acidic residues" evidence="2">
    <location>
        <begin position="308"/>
        <end position="345"/>
    </location>
</feature>
<feature type="region of interest" description="Disordered" evidence="2">
    <location>
        <begin position="305"/>
        <end position="356"/>
    </location>
</feature>
<evidence type="ECO:0000256" key="2">
    <source>
        <dbReference type="SAM" id="MobiDB-lite"/>
    </source>
</evidence>